<feature type="compositionally biased region" description="Basic and acidic residues" evidence="1">
    <location>
        <begin position="1036"/>
        <end position="1045"/>
    </location>
</feature>
<evidence type="ECO:0000256" key="1">
    <source>
        <dbReference type="SAM" id="MobiDB-lite"/>
    </source>
</evidence>
<feature type="compositionally biased region" description="Acidic residues" evidence="1">
    <location>
        <begin position="689"/>
        <end position="716"/>
    </location>
</feature>
<dbReference type="OrthoDB" id="3825435at2759"/>
<keyword evidence="3" id="KW-1185">Reference proteome</keyword>
<feature type="region of interest" description="Disordered" evidence="1">
    <location>
        <begin position="1839"/>
        <end position="1863"/>
    </location>
</feature>
<feature type="region of interest" description="Disordered" evidence="1">
    <location>
        <begin position="1036"/>
        <end position="1064"/>
    </location>
</feature>
<feature type="region of interest" description="Disordered" evidence="1">
    <location>
        <begin position="680"/>
        <end position="735"/>
    </location>
</feature>
<reference evidence="3" key="1">
    <citation type="journal article" date="2021" name="BMC Genomics">
        <title>Chromosome-level genome assembly and manually-curated proteome of model necrotroph Parastagonospora nodorum Sn15 reveals a genome-wide trove of candidate effector homologs, and redundancy of virulence-related functions within an accessory chromosome.</title>
        <authorList>
            <person name="Bertazzoni S."/>
            <person name="Jones D.A.B."/>
            <person name="Phan H.T."/>
            <person name="Tan K.-C."/>
            <person name="Hane J.K."/>
        </authorList>
    </citation>
    <scope>NUCLEOTIDE SEQUENCE [LARGE SCALE GENOMIC DNA]</scope>
    <source>
        <strain evidence="3">SN15 / ATCC MYA-4574 / FGSC 10173)</strain>
    </source>
</reference>
<evidence type="ECO:0000313" key="3">
    <source>
        <dbReference type="Proteomes" id="UP000663193"/>
    </source>
</evidence>
<feature type="region of interest" description="Disordered" evidence="1">
    <location>
        <begin position="1"/>
        <end position="74"/>
    </location>
</feature>
<dbReference type="VEuPathDB" id="FungiDB:JI435_139500"/>
<evidence type="ECO:0000313" key="2">
    <source>
        <dbReference type="EMBL" id="QRC97173.1"/>
    </source>
</evidence>
<feature type="region of interest" description="Disordered" evidence="1">
    <location>
        <begin position="312"/>
        <end position="342"/>
    </location>
</feature>
<gene>
    <name evidence="2" type="ORF">JI435_139500</name>
</gene>
<evidence type="ECO:0008006" key="4">
    <source>
        <dbReference type="Google" id="ProtNLM"/>
    </source>
</evidence>
<organism evidence="2 3">
    <name type="scientific">Phaeosphaeria nodorum (strain SN15 / ATCC MYA-4574 / FGSC 10173)</name>
    <name type="common">Glume blotch fungus</name>
    <name type="synonym">Parastagonospora nodorum</name>
    <dbReference type="NCBI Taxonomy" id="321614"/>
    <lineage>
        <taxon>Eukaryota</taxon>
        <taxon>Fungi</taxon>
        <taxon>Dikarya</taxon>
        <taxon>Ascomycota</taxon>
        <taxon>Pezizomycotina</taxon>
        <taxon>Dothideomycetes</taxon>
        <taxon>Pleosporomycetidae</taxon>
        <taxon>Pleosporales</taxon>
        <taxon>Pleosporineae</taxon>
        <taxon>Phaeosphaeriaceae</taxon>
        <taxon>Parastagonospora</taxon>
    </lineage>
</organism>
<feature type="compositionally biased region" description="Basic and acidic residues" evidence="1">
    <location>
        <begin position="312"/>
        <end position="336"/>
    </location>
</feature>
<sequence length="1929" mass="218478">MVTTRRKAAEGQEGASKKAKKDVPAKATSKQKAPTKLREEDSPPPTQSDGDEEKREVQWAQPTQGQGNHHRDQGEAVTRFSQTLFDQPWTEIWTAQRPFKFPALRTPLYRSRSGVDLTAEKQPHFSAPLRQLFNLIKNTTQGNAVEERIFTEHAFRQAFHDTNNIAAVIASGSTASPILALDRDYRVDITVGEGDAAETGHVLFLHRSPALDKAEASENDYGYFIELPPNTQITVNGITYINDTLEAEQGPSAPSPFIIGTLYRYTIIELLSQPIFFFRTQADLEFTAKIKDNVANRPSGAEMNRRHQLGEDAADHIDITCTPLDERRKSPEDVSPRKSATPNIGFEYDDTWVADTNAREYVEDAIHDVFRDRYQDLIPRVLASINDRQGVEAGFSIDSDEEVQRPGRTMITTMQYAGSDHTVLLIYRIGEDRAISLQVLDSMAWSSTPAHRQRIHGSALQILVDRNWWRGTFESADEMQLQFPEASYWVDCVQHDIPRRADTYAILNAFAIAMGLQLNLNFYERRPENFFDQAQLIFESLLSDQLDWKVLYAFFTSTKYAGRVVDLDDEAEHNEDEGRYALPPVTRRFNLRVRPYGELVRRQRDQDSAALGMRNEADVVLASDHMELDVEDGFGHNTEFPHDSCEPGFRNDTLRRVAIDGGWSLQTSLEIVEEWYREEGLASPPSYEEQGEDPGVDSNEDPPADEDPPAGEDPSTDEGSPAESKPALQGPHFDHYDVAESFNPCEYFRKRIATLLASTSIKATLADPPITQALGSRMASLHILQVLRAMNEVFPDGQGFSFYEPEEKMLMTSLVDRMGDVGDKSPAPIDPGAYHDRVVLSPRRIGNHRVLLLLQFTLTDTDTAVTIHVLDSAEGKLSKEQRQELFDSIDRMRDSDPVIPRSIMWIFGPQQQSAWQIDYFTVLNAWSTLLGLDLNQHFSLEGKPNFFTEIKQLLQAAAAGQADWKLIWAFLRCSNYVAGTEPPPLNRRFTRTIPMTDLRRYRRVLDERLAPHPFFEDPGCFHPKLDETVGVRHDVDFPRDGRAGKAPETQNSTAERNGETGDKPAVLLSDREKRNMELGLEPDFDPCSYFHEQRNKILAGSKDDIEDFRQREVNTCTRKFRAWLDDTETSLAIAAVTMRLTRSQGATQGFSYASAHEVASCFEGEAELIAAFRPGCPMILSLHIERHFVLLIIRLDAQGRPEFSVMDSKPYYLGRKNRANIHDMMFRLIRDTKWWNLWSKFEDLGSNRPQHTSWLPSATQPSDNECGYYVILNAWSIALGLETNPDVCLDWSDTFFRDLQDVIHLARIGRASSKFIYAFLRCYGYVKEGKVSSDRQFDSTLELRNEIDMGTFADDFHMDDAIQFSITSELLWQDLGTKSVLHLPGGARRHNDAAAFPSDRWDENTRHLAVELGRRGKLNLDHTAREVGAAIQEGRKERGRHFMEQLKTSGIDCSTGNRSQILQACRDHLDGWHSQHTNILRADPCEISIDTIAFYKHIFKKDTLGDVFQGDAFQVWPDDHSATMKEEVVSPMDEIQVNLPISAVVEAIDRLQERHHTNTGGVFAGGFSLSVSYNNGAALYDPPTWPVTAVSRPRRCFLMPLYIGDALAPALREWQRQNKVKQSPKRPGAGHHLLAVVQEEEETDTNDAHFDICLYDSSRHVFANSEVFLIETITGAIRQLEWSTHRNGSDGIPILYTPSETIPVPQQAAGGGWRCGPHTITNAWILAMGLTPNPEADYSDAVYGELRVLARAAVAGLLDWQALVAWFFCRRLTLERSLDYILPDRRFTTTHFWESEAKLSERINNILDGDDEILSAFPIDEFVYDHGNNVQHGRSVQVVDDTTDDEDGDRDDDDKDEGLSRHFEEVDSPYNRLNRKRRSATKQTTPDALAFLNRYDVDVDGDVIMSERSHQAFSGRKGEVDNLVFLEGF</sequence>
<feature type="compositionally biased region" description="Acidic residues" evidence="1">
    <location>
        <begin position="1841"/>
        <end position="1856"/>
    </location>
</feature>
<protein>
    <recommendedName>
        <fullName evidence="4">Ubiquitin-like protease family profile domain-containing protein</fullName>
    </recommendedName>
</protein>
<dbReference type="EMBL" id="CP069029">
    <property type="protein sequence ID" value="QRC97173.1"/>
    <property type="molecule type" value="Genomic_DNA"/>
</dbReference>
<dbReference type="Proteomes" id="UP000663193">
    <property type="component" value="Chromosome 7"/>
</dbReference>
<name>A0A7U2F3X5_PHANO</name>
<accession>A0A7U2F3X5</accession>
<proteinExistence type="predicted"/>